<protein>
    <submittedName>
        <fullName evidence="4">Uncharacterized protein</fullName>
    </submittedName>
</protein>
<feature type="domain" description="Lnb N-terminal periplasmic" evidence="2">
    <location>
        <begin position="20"/>
        <end position="157"/>
    </location>
</feature>
<dbReference type="STRING" id="1202724.AM493_10175"/>
<dbReference type="AlphaFoldDB" id="A0A0M8MLL3"/>
<proteinExistence type="predicted"/>
<feature type="transmembrane region" description="Helical" evidence="1">
    <location>
        <begin position="291"/>
        <end position="311"/>
    </location>
</feature>
<keyword evidence="1" id="KW-0812">Transmembrane</keyword>
<name>A0A0M8MLL3_9FLAO</name>
<evidence type="ECO:0000256" key="1">
    <source>
        <dbReference type="SAM" id="Phobius"/>
    </source>
</evidence>
<dbReference type="Pfam" id="PF13387">
    <property type="entry name" value="Lnb_N"/>
    <property type="match status" value="1"/>
</dbReference>
<keyword evidence="1" id="KW-1133">Transmembrane helix</keyword>
<dbReference type="InterPro" id="IPR025178">
    <property type="entry name" value="Lnb_N"/>
</dbReference>
<evidence type="ECO:0000313" key="4">
    <source>
        <dbReference type="EMBL" id="KOS08307.1"/>
    </source>
</evidence>
<keyword evidence="5" id="KW-1185">Reference proteome</keyword>
<reference evidence="4 5" key="1">
    <citation type="submission" date="2015-08" db="EMBL/GenBank/DDBJ databases">
        <title>Whole genome sequence of Flavobacterium akiainvivens IK-1T, from decaying Wikstroemia oahuensis, an endemic Hawaiian shrub.</title>
        <authorList>
            <person name="Wan X."/>
            <person name="Hou S."/>
            <person name="Saito J."/>
            <person name="Donachie S."/>
        </authorList>
    </citation>
    <scope>NUCLEOTIDE SEQUENCE [LARGE SCALE GENOMIC DNA]</scope>
    <source>
        <strain evidence="4 5">IK-1</strain>
    </source>
</reference>
<dbReference type="EMBL" id="LIYD01000005">
    <property type="protein sequence ID" value="KOS08307.1"/>
    <property type="molecule type" value="Genomic_DNA"/>
</dbReference>
<feature type="transmembrane region" description="Helical" evidence="1">
    <location>
        <begin position="239"/>
        <end position="256"/>
    </location>
</feature>
<organism evidence="4 5">
    <name type="scientific">Flavobacterium akiainvivens</name>
    <dbReference type="NCBI Taxonomy" id="1202724"/>
    <lineage>
        <taxon>Bacteria</taxon>
        <taxon>Pseudomonadati</taxon>
        <taxon>Bacteroidota</taxon>
        <taxon>Flavobacteriia</taxon>
        <taxon>Flavobacteriales</taxon>
        <taxon>Flavobacteriaceae</taxon>
        <taxon>Flavobacterium</taxon>
    </lineage>
</organism>
<dbReference type="PATRIC" id="fig|1202724.3.peg.2112"/>
<feature type="transmembrane region" description="Helical" evidence="1">
    <location>
        <begin position="341"/>
        <end position="360"/>
    </location>
</feature>
<dbReference type="Pfam" id="PF25221">
    <property type="entry name" value="5TMH_Lnb"/>
    <property type="match status" value="1"/>
</dbReference>
<feature type="transmembrane region" description="Helical" evidence="1">
    <location>
        <begin position="265"/>
        <end position="285"/>
    </location>
</feature>
<evidence type="ECO:0000259" key="3">
    <source>
        <dbReference type="Pfam" id="PF25221"/>
    </source>
</evidence>
<feature type="domain" description="Lnb-like transmembrane" evidence="3">
    <location>
        <begin position="260"/>
        <end position="353"/>
    </location>
</feature>
<gene>
    <name evidence="4" type="ORF">AM493_10175</name>
</gene>
<accession>A0A0M8MLL3</accession>
<evidence type="ECO:0000259" key="2">
    <source>
        <dbReference type="Pfam" id="PF13387"/>
    </source>
</evidence>
<dbReference type="InterPro" id="IPR057436">
    <property type="entry name" value="5TMH_Lnb"/>
</dbReference>
<dbReference type="Proteomes" id="UP000037755">
    <property type="component" value="Unassembled WGS sequence"/>
</dbReference>
<keyword evidence="1" id="KW-0472">Membrane</keyword>
<evidence type="ECO:0000313" key="5">
    <source>
        <dbReference type="Proteomes" id="UP000037755"/>
    </source>
</evidence>
<comment type="caution">
    <text evidence="4">The sequence shown here is derived from an EMBL/GenBank/DDBJ whole genome shotgun (WGS) entry which is preliminary data.</text>
</comment>
<sequence>MLIATLLFSVKTIAQPALTQQAQISLLTCGAGNELYSIFGHTAIRVNEPSLGIDVVYNFGTFDFDTGNFYLKFVKGDLQYYVSASTYADFVYTYQYYNRDVLEQKLNLTQEQKQQISNELYKRFSSDEKYYTYKFFDRNCTTMVGDILEMYVPGKLSMKNSDAGRTNRQIIYSRLNNKFYENLGISLIFGHKTDLEQYKLFLPTHLMEGVANTATPQGALAPQPVTVFKATTEPETSVWNNYYTYAAVCLVLMYFSRKQLVQRSLLAIFGLLGIFFTFVGFYSFHEEITQNYNALLINPLLLLVLVFIFAGNAKAAKITAWICLACTALYLVLMLNKPHLIAVLPLMALIILLLLEVLGIKYHKNKAVK</sequence>
<feature type="transmembrane region" description="Helical" evidence="1">
    <location>
        <begin position="318"/>
        <end position="335"/>
    </location>
</feature>